<reference evidence="1" key="2">
    <citation type="submission" date="2009-05" db="EMBL/GenBank/DDBJ databases">
        <authorList>
            <person name="Lee J.-S."/>
        </authorList>
    </citation>
    <scope>NUCLEOTIDE SEQUENCE</scope>
</reference>
<reference evidence="1" key="1">
    <citation type="journal article" date="2009" name="Aquat. Toxicol.">
        <title>Gene expression profiling of copper-induced responses in the intertidal copepod Tigriopus japonicus using a 6K oligochip microarray.</title>
        <authorList>
            <person name="Ki J.S."/>
            <person name="Raisuddin S."/>
            <person name="Lee K.W."/>
            <person name="Hwang D.S."/>
            <person name="Han J."/>
            <person name="Rhee J.S."/>
            <person name="Kim I.C."/>
            <person name="Park H.G."/>
            <person name="Ryu J.C."/>
            <person name="Lee J.S."/>
        </authorList>
    </citation>
    <scope>NUCLEOTIDE SEQUENCE</scope>
</reference>
<dbReference type="Gene3D" id="3.90.190.10">
    <property type="entry name" value="Protein tyrosine phosphatase superfamily"/>
    <property type="match status" value="1"/>
</dbReference>
<protein>
    <submittedName>
        <fullName evidence="1">Uncharacterized protein</fullName>
    </submittedName>
</protein>
<dbReference type="AlphaFoldDB" id="C6JWD9"/>
<feature type="non-terminal residue" evidence="1">
    <location>
        <position position="1"/>
    </location>
</feature>
<feature type="non-terminal residue" evidence="1">
    <location>
        <position position="52"/>
    </location>
</feature>
<evidence type="ECO:0000313" key="1">
    <source>
        <dbReference type="EMBL" id="ACS36147.1"/>
    </source>
</evidence>
<organism evidence="1">
    <name type="scientific">Tigriopus japonicus</name>
    <name type="common">Copepod</name>
    <dbReference type="NCBI Taxonomy" id="158387"/>
    <lineage>
        <taxon>Eukaryota</taxon>
        <taxon>Metazoa</taxon>
        <taxon>Ecdysozoa</taxon>
        <taxon>Arthropoda</taxon>
        <taxon>Crustacea</taxon>
        <taxon>Multicrustacea</taxon>
        <taxon>Hexanauplia</taxon>
        <taxon>Copepoda</taxon>
        <taxon>Harpacticoida</taxon>
        <taxon>Harpacticidae</taxon>
        <taxon>Tigriopus</taxon>
    </lineage>
</organism>
<accession>C6JWD9</accession>
<name>C6JWD9_TIGJA</name>
<dbReference type="EMBL" id="GQ144734">
    <property type="protein sequence ID" value="ACS36147.1"/>
    <property type="molecule type" value="mRNA"/>
</dbReference>
<proteinExistence type="evidence at transcript level"/>
<sequence length="52" mass="5841">KLQNQLQLITSFKPADFHCTSAHKSFNVSKNRDASIVPIESARVVCANHECR</sequence>
<dbReference type="InterPro" id="IPR029021">
    <property type="entry name" value="Prot-tyrosine_phosphatase-like"/>
</dbReference>